<dbReference type="AlphaFoldDB" id="A0AAD9QBD3"/>
<dbReference type="Proteomes" id="UP001249851">
    <property type="component" value="Unassembled WGS sequence"/>
</dbReference>
<gene>
    <name evidence="1" type="ORF">P5673_019303</name>
</gene>
<accession>A0AAD9QBD3</accession>
<protein>
    <submittedName>
        <fullName evidence="1">Uncharacterized protein</fullName>
    </submittedName>
</protein>
<comment type="caution">
    <text evidence="1">The sequence shown here is derived from an EMBL/GenBank/DDBJ whole genome shotgun (WGS) entry which is preliminary data.</text>
</comment>
<evidence type="ECO:0000313" key="2">
    <source>
        <dbReference type="Proteomes" id="UP001249851"/>
    </source>
</evidence>
<reference evidence="1" key="1">
    <citation type="journal article" date="2023" name="G3 (Bethesda)">
        <title>Whole genome assembly and annotation of the endangered Caribbean coral Acropora cervicornis.</title>
        <authorList>
            <person name="Selwyn J.D."/>
            <person name="Vollmer S.V."/>
        </authorList>
    </citation>
    <scope>NUCLEOTIDE SEQUENCE</scope>
    <source>
        <strain evidence="1">K2</strain>
    </source>
</reference>
<sequence>MKHEIRLPASCCHGDQYEDYESIRAEKHDQALHVPYESRVDFCSQIYLGYKQRKLTNEFGYRKECVCPRAL</sequence>
<organism evidence="1 2">
    <name type="scientific">Acropora cervicornis</name>
    <name type="common">Staghorn coral</name>
    <dbReference type="NCBI Taxonomy" id="6130"/>
    <lineage>
        <taxon>Eukaryota</taxon>
        <taxon>Metazoa</taxon>
        <taxon>Cnidaria</taxon>
        <taxon>Anthozoa</taxon>
        <taxon>Hexacorallia</taxon>
        <taxon>Scleractinia</taxon>
        <taxon>Astrocoeniina</taxon>
        <taxon>Acroporidae</taxon>
        <taxon>Acropora</taxon>
    </lineage>
</organism>
<reference evidence="1" key="2">
    <citation type="journal article" date="2023" name="Science">
        <title>Genomic signatures of disease resistance in endangered staghorn corals.</title>
        <authorList>
            <person name="Vollmer S.V."/>
            <person name="Selwyn J.D."/>
            <person name="Despard B.A."/>
            <person name="Roesel C.L."/>
        </authorList>
    </citation>
    <scope>NUCLEOTIDE SEQUENCE</scope>
    <source>
        <strain evidence="1">K2</strain>
    </source>
</reference>
<keyword evidence="2" id="KW-1185">Reference proteome</keyword>
<name>A0AAD9QBD3_ACRCE</name>
<proteinExistence type="predicted"/>
<dbReference type="EMBL" id="JARQWQ010000045">
    <property type="protein sequence ID" value="KAK2558187.1"/>
    <property type="molecule type" value="Genomic_DNA"/>
</dbReference>
<evidence type="ECO:0000313" key="1">
    <source>
        <dbReference type="EMBL" id="KAK2558187.1"/>
    </source>
</evidence>